<dbReference type="Pfam" id="PF01212">
    <property type="entry name" value="Beta_elim_lyase"/>
    <property type="match status" value="1"/>
</dbReference>
<keyword evidence="5" id="KW-0808">Transferase</keyword>
<comment type="caution">
    <text evidence="5">The sequence shown here is derived from an EMBL/GenBank/DDBJ whole genome shotgun (WGS) entry which is preliminary data.</text>
</comment>
<dbReference type="InterPro" id="IPR015422">
    <property type="entry name" value="PyrdxlP-dep_Trfase_small"/>
</dbReference>
<feature type="domain" description="Aromatic amino acid beta-eliminating lyase/threonine aldolase" evidence="4">
    <location>
        <begin position="9"/>
        <end position="291"/>
    </location>
</feature>
<dbReference type="PANTHER" id="PTHR48097:SF5">
    <property type="entry name" value="LOW SPECIFICITY L-THREONINE ALDOLASE"/>
    <property type="match status" value="1"/>
</dbReference>
<name>A0A9D2B738_9FIRM</name>
<dbReference type="GO" id="GO:0016829">
    <property type="term" value="F:lyase activity"/>
    <property type="evidence" value="ECO:0007669"/>
    <property type="project" value="InterPro"/>
</dbReference>
<dbReference type="InterPro" id="IPR015424">
    <property type="entry name" value="PyrdxlP-dep_Trfase"/>
</dbReference>
<dbReference type="InterPro" id="IPR001597">
    <property type="entry name" value="ArAA_b-elim_lyase/Thr_aldolase"/>
</dbReference>
<sequence length="346" mass="37991">MIRFNCDYTEGACPEILERLCQTNFEQTPGYGTDDYCQQAAQKILEACQAPQAAVHFLVGGTQANLTVISAVLRPHQCVVCAEPGHINVHETGAIEATGHKVVGLPSPDGKLTAQQVAGYWDGHWADGSHEHIAQPKLVYISDSTELGAVYTKAELEALSQACRQRGMLLFLDGARLGYALAAQENDLTLPDLARLCDIFYIGGTKQGALFGEAVVICNPALQEDFRYLIKQRGGMLAKGRLLGLQFDTLFTDGLYLRLARQADQLAVQLRDALQELGCPMPVVSGSNQQFAVLPDRVLAELGKDYAYSHQGQVDPEHSLVRFCTSWATRQDQVDRLIGDLRRLCR</sequence>
<evidence type="ECO:0000256" key="3">
    <source>
        <dbReference type="ARBA" id="ARBA00022898"/>
    </source>
</evidence>
<dbReference type="Gene3D" id="3.90.1150.10">
    <property type="entry name" value="Aspartate Aminotransferase, domain 1"/>
    <property type="match status" value="1"/>
</dbReference>
<dbReference type="SUPFAM" id="SSF53383">
    <property type="entry name" value="PLP-dependent transferases"/>
    <property type="match status" value="1"/>
</dbReference>
<comment type="similarity">
    <text evidence="2">Belongs to the threonine aldolase family.</text>
</comment>
<evidence type="ECO:0000256" key="1">
    <source>
        <dbReference type="ARBA" id="ARBA00001933"/>
    </source>
</evidence>
<evidence type="ECO:0000259" key="4">
    <source>
        <dbReference type="Pfam" id="PF01212"/>
    </source>
</evidence>
<reference evidence="5" key="2">
    <citation type="submission" date="2021-04" db="EMBL/GenBank/DDBJ databases">
        <authorList>
            <person name="Gilroy R."/>
        </authorList>
    </citation>
    <scope>NUCLEOTIDE SEQUENCE</scope>
    <source>
        <strain evidence="5">CHK188-5543</strain>
    </source>
</reference>
<dbReference type="Proteomes" id="UP000886800">
    <property type="component" value="Unassembled WGS sequence"/>
</dbReference>
<dbReference type="Gene3D" id="3.40.640.10">
    <property type="entry name" value="Type I PLP-dependent aspartate aminotransferase-like (Major domain)"/>
    <property type="match status" value="1"/>
</dbReference>
<evidence type="ECO:0000313" key="5">
    <source>
        <dbReference type="EMBL" id="HIX64677.1"/>
    </source>
</evidence>
<dbReference type="GO" id="GO:0006520">
    <property type="term" value="P:amino acid metabolic process"/>
    <property type="evidence" value="ECO:0007669"/>
    <property type="project" value="InterPro"/>
</dbReference>
<dbReference type="EMBL" id="DXES01000008">
    <property type="protein sequence ID" value="HIX64677.1"/>
    <property type="molecule type" value="Genomic_DNA"/>
</dbReference>
<gene>
    <name evidence="5" type="ORF">H9736_00355</name>
</gene>
<reference evidence="5" key="1">
    <citation type="journal article" date="2021" name="PeerJ">
        <title>Extensive microbial diversity within the chicken gut microbiome revealed by metagenomics and culture.</title>
        <authorList>
            <person name="Gilroy R."/>
            <person name="Ravi A."/>
            <person name="Getino M."/>
            <person name="Pursley I."/>
            <person name="Horton D.L."/>
            <person name="Alikhan N.F."/>
            <person name="Baker D."/>
            <person name="Gharbi K."/>
            <person name="Hall N."/>
            <person name="Watson M."/>
            <person name="Adriaenssens E.M."/>
            <person name="Foster-Nyarko E."/>
            <person name="Jarju S."/>
            <person name="Secka A."/>
            <person name="Antonio M."/>
            <person name="Oren A."/>
            <person name="Chaudhuri R.R."/>
            <person name="La Ragione R."/>
            <person name="Hildebrand F."/>
            <person name="Pallen M.J."/>
        </authorList>
    </citation>
    <scope>NUCLEOTIDE SEQUENCE</scope>
    <source>
        <strain evidence="5">CHK188-5543</strain>
    </source>
</reference>
<keyword evidence="5" id="KW-0032">Aminotransferase</keyword>
<keyword evidence="3" id="KW-0663">Pyridoxal phosphate</keyword>
<organism evidence="5 6">
    <name type="scientific">Candidatus Anaerotruncus excrementipullorum</name>
    <dbReference type="NCBI Taxonomy" id="2838465"/>
    <lineage>
        <taxon>Bacteria</taxon>
        <taxon>Bacillati</taxon>
        <taxon>Bacillota</taxon>
        <taxon>Clostridia</taxon>
        <taxon>Eubacteriales</taxon>
        <taxon>Oscillospiraceae</taxon>
        <taxon>Anaerotruncus</taxon>
    </lineage>
</organism>
<accession>A0A9D2B738</accession>
<dbReference type="InterPro" id="IPR015421">
    <property type="entry name" value="PyrdxlP-dep_Trfase_major"/>
</dbReference>
<evidence type="ECO:0000313" key="6">
    <source>
        <dbReference type="Proteomes" id="UP000886800"/>
    </source>
</evidence>
<protein>
    <submittedName>
        <fullName evidence="5">Aminotransferase class V-fold PLP-dependent enzyme</fullName>
    </submittedName>
</protein>
<evidence type="ECO:0000256" key="2">
    <source>
        <dbReference type="ARBA" id="ARBA00006966"/>
    </source>
</evidence>
<proteinExistence type="inferred from homology"/>
<dbReference type="GO" id="GO:0008483">
    <property type="term" value="F:transaminase activity"/>
    <property type="evidence" value="ECO:0007669"/>
    <property type="project" value="UniProtKB-KW"/>
</dbReference>
<dbReference type="AlphaFoldDB" id="A0A9D2B738"/>
<comment type="cofactor">
    <cofactor evidence="1">
        <name>pyridoxal 5'-phosphate</name>
        <dbReference type="ChEBI" id="CHEBI:597326"/>
    </cofactor>
</comment>
<dbReference type="PANTHER" id="PTHR48097">
    <property type="entry name" value="L-THREONINE ALDOLASE-RELATED"/>
    <property type="match status" value="1"/>
</dbReference>